<evidence type="ECO:0000256" key="7">
    <source>
        <dbReference type="ARBA" id="ARBA00023128"/>
    </source>
</evidence>
<evidence type="ECO:0000256" key="2">
    <source>
        <dbReference type="ARBA" id="ARBA00022692"/>
    </source>
</evidence>
<dbReference type="InterPro" id="IPR011990">
    <property type="entry name" value="TPR-like_helical_dom_sf"/>
</dbReference>
<sequence>MENSHFNIPSWSKYLFGAVITGAVIYVGGRLILSSKEDNVEVDVSKYGVISEKGKEAARLKIEGNEYFKNKEYLKAVETYLKAILLCDETIDCSLLAELHQNTAASYNYLGNHEKEIEHCDMALKFSPRFIKALKRRAAAYEKTRSLKKAGDDYLFLSSLEPTHAATHQGKAKDLFMEAGFIVAQYKFKSLPEEVRPIPHQQMFSYLFHTSIHNPLALYVRKQKDCSVLEEEPIVKEIIQLLRDHMFDEAFEKCEKYITDFDFNTKKIEFYYLMEILYLKCLIVQRRYTLAKSVYEEIEKKFNNEDRKMDDKYLNDFMLAWKILGMELFFKIDENEGIDFFNNKMGEYKENTDSYLNYGILNLASNMSGLSENSEKSYLLNNNNVYAMWYKYYSQCLMSMIEGDYTGFVKRVHEFERKLKSYGYTEDSYIGWFFLSQVLAVNDYEACSNILKECSKIYPKNVFNQIIDVSLMPNQVAASSKESYALYMLKMNKVVEDVLKVDKYNSAALKLKARLLMEEGRMEDAVRCLDEALKNASSIDEYAEIIMDSYILEGFKDMNERGISLIK</sequence>
<dbReference type="AlphaFoldDB" id="A0A090L9X0"/>
<evidence type="ECO:0000313" key="13">
    <source>
        <dbReference type="WormBase" id="SRAE_2000121000"/>
    </source>
</evidence>
<dbReference type="RefSeq" id="XP_024505742.1">
    <property type="nucleotide sequence ID" value="XM_024652134.1"/>
</dbReference>
<dbReference type="PANTHER" id="PTHR46208">
    <property type="entry name" value="MITOCHONDRIAL IMPORT RECEPTOR SUBUNIT TOM70"/>
    <property type="match status" value="1"/>
</dbReference>
<keyword evidence="11" id="KW-1185">Reference proteome</keyword>
<comment type="subcellular location">
    <subcellularLocation>
        <location evidence="1">Mitochondrion outer membrane</location>
        <topology evidence="1">Single-pass membrane protein</topology>
    </subcellularLocation>
</comment>
<dbReference type="SMART" id="SM00028">
    <property type="entry name" value="TPR"/>
    <property type="match status" value="4"/>
</dbReference>
<dbReference type="SUPFAM" id="SSF48452">
    <property type="entry name" value="TPR-like"/>
    <property type="match status" value="2"/>
</dbReference>
<proteinExistence type="inferred from homology"/>
<dbReference type="GO" id="GO:0030150">
    <property type="term" value="P:protein import into mitochondrial matrix"/>
    <property type="evidence" value="ECO:0007669"/>
    <property type="project" value="TreeGrafter"/>
</dbReference>
<gene>
    <name evidence="10 12 13" type="ORF">SRAE_2000121000</name>
</gene>
<dbReference type="InterPro" id="IPR019734">
    <property type="entry name" value="TPR_rpt"/>
</dbReference>
<keyword evidence="6" id="KW-1133">Transmembrane helix</keyword>
<keyword evidence="10" id="KW-0675">Receptor</keyword>
<dbReference type="Gene3D" id="1.25.40.10">
    <property type="entry name" value="Tetratricopeptide repeat domain"/>
    <property type="match status" value="2"/>
</dbReference>
<evidence type="ECO:0000313" key="12">
    <source>
        <dbReference type="WBParaSite" id="SRAE_2000121000.1"/>
    </source>
</evidence>
<protein>
    <submittedName>
        <fullName evidence="10 12">Mitochondrial import receptor subunit TOM70</fullName>
    </submittedName>
</protein>
<dbReference type="GeneID" id="36378906"/>
<accession>A0A090L9X0</accession>
<name>A0A090L9X0_STRRB</name>
<dbReference type="GO" id="GO:0008320">
    <property type="term" value="F:protein transmembrane transporter activity"/>
    <property type="evidence" value="ECO:0007669"/>
    <property type="project" value="TreeGrafter"/>
</dbReference>
<keyword evidence="2" id="KW-0812">Transmembrane</keyword>
<organism evidence="10">
    <name type="scientific">Strongyloides ratti</name>
    <name type="common">Parasitic roundworm</name>
    <dbReference type="NCBI Taxonomy" id="34506"/>
    <lineage>
        <taxon>Eukaryota</taxon>
        <taxon>Metazoa</taxon>
        <taxon>Ecdysozoa</taxon>
        <taxon>Nematoda</taxon>
        <taxon>Chromadorea</taxon>
        <taxon>Rhabditida</taxon>
        <taxon>Tylenchina</taxon>
        <taxon>Panagrolaimomorpha</taxon>
        <taxon>Strongyloidoidea</taxon>
        <taxon>Strongyloididae</taxon>
        <taxon>Strongyloides</taxon>
    </lineage>
</organism>
<keyword evidence="3" id="KW-0677">Repeat</keyword>
<dbReference type="GO" id="GO:0045039">
    <property type="term" value="P:protein insertion into mitochondrial inner membrane"/>
    <property type="evidence" value="ECO:0007669"/>
    <property type="project" value="TreeGrafter"/>
</dbReference>
<dbReference type="Proteomes" id="UP000035682">
    <property type="component" value="Unplaced"/>
</dbReference>
<evidence type="ECO:0000256" key="5">
    <source>
        <dbReference type="ARBA" id="ARBA00022803"/>
    </source>
</evidence>
<reference evidence="12" key="2">
    <citation type="submission" date="2020-12" db="UniProtKB">
        <authorList>
            <consortium name="WormBaseParasite"/>
        </authorList>
    </citation>
    <scope>IDENTIFICATION</scope>
</reference>
<dbReference type="WormBase" id="SRAE_2000121000">
    <property type="protein sequence ID" value="SRP00488"/>
    <property type="gene ID" value="WBGene00261412"/>
</dbReference>
<evidence type="ECO:0000313" key="11">
    <source>
        <dbReference type="Proteomes" id="UP000035682"/>
    </source>
</evidence>
<keyword evidence="8" id="KW-0472">Membrane</keyword>
<dbReference type="WBParaSite" id="SRAE_2000121000.1">
    <property type="protein sequence ID" value="SRAE_2000121000.1"/>
    <property type="gene ID" value="WBGene00261412"/>
</dbReference>
<evidence type="ECO:0000256" key="9">
    <source>
        <dbReference type="ARBA" id="ARBA00038030"/>
    </source>
</evidence>
<evidence type="ECO:0000313" key="10">
    <source>
        <dbReference type="EMBL" id="CEF66542.1"/>
    </source>
</evidence>
<keyword evidence="7" id="KW-0496">Mitochondrion</keyword>
<keyword evidence="4" id="KW-1000">Mitochondrion outer membrane</keyword>
<dbReference type="EMBL" id="LN609529">
    <property type="protein sequence ID" value="CEF66542.1"/>
    <property type="molecule type" value="Genomic_DNA"/>
</dbReference>
<evidence type="ECO:0000256" key="4">
    <source>
        <dbReference type="ARBA" id="ARBA00022787"/>
    </source>
</evidence>
<evidence type="ECO:0000256" key="1">
    <source>
        <dbReference type="ARBA" id="ARBA00004572"/>
    </source>
</evidence>
<dbReference type="GO" id="GO:0005741">
    <property type="term" value="C:mitochondrial outer membrane"/>
    <property type="evidence" value="ECO:0007669"/>
    <property type="project" value="UniProtKB-SubCell"/>
</dbReference>
<dbReference type="OrthoDB" id="5817049at2759"/>
<evidence type="ECO:0000256" key="3">
    <source>
        <dbReference type="ARBA" id="ARBA00022737"/>
    </source>
</evidence>
<dbReference type="CTD" id="36378906"/>
<dbReference type="PANTHER" id="PTHR46208:SF1">
    <property type="entry name" value="MITOCHONDRIAL IMPORT RECEPTOR SUBUNIT TOM70"/>
    <property type="match status" value="1"/>
</dbReference>
<dbReference type="GO" id="GO:0030943">
    <property type="term" value="F:mitochondrion targeting sequence binding"/>
    <property type="evidence" value="ECO:0007669"/>
    <property type="project" value="TreeGrafter"/>
</dbReference>
<evidence type="ECO:0000256" key="8">
    <source>
        <dbReference type="ARBA" id="ARBA00023136"/>
    </source>
</evidence>
<reference evidence="10 11" key="1">
    <citation type="submission" date="2014-09" db="EMBL/GenBank/DDBJ databases">
        <authorList>
            <person name="Martin A.A."/>
        </authorList>
    </citation>
    <scope>NUCLEOTIDE SEQUENCE</scope>
    <source>
        <strain evidence="11">ED321</strain>
        <strain evidence="10">ED321 Heterogonic</strain>
    </source>
</reference>
<dbReference type="STRING" id="34506.A0A090L9X0"/>
<keyword evidence="5" id="KW-0802">TPR repeat</keyword>
<comment type="similarity">
    <text evidence="9">Belongs to the Tom70 family.</text>
</comment>
<evidence type="ECO:0000256" key="6">
    <source>
        <dbReference type="ARBA" id="ARBA00022989"/>
    </source>
</evidence>